<protein>
    <submittedName>
        <fullName evidence="1">Uncharacterized protein</fullName>
    </submittedName>
</protein>
<reference evidence="1 2" key="1">
    <citation type="journal article" date="2011" name="Genome Res.">
        <title>Whole genome sequencing of multiple Leishmania donovani clinical isolates provides insights into population structure and mechanisms of drug resistance.</title>
        <authorList>
            <person name="Downing T."/>
            <person name="Imamura H."/>
            <person name="Decuypere S."/>
            <person name="Clark T.G."/>
            <person name="Coombs G.H."/>
            <person name="Cotton J.A."/>
            <person name="Hilley J.D."/>
            <person name="de Doncker S."/>
            <person name="Maes I."/>
            <person name="Mottram J.C."/>
            <person name="Quail M.A."/>
            <person name="Rijal S."/>
            <person name="Sanders M."/>
            <person name="Schonian G."/>
            <person name="Stark O."/>
            <person name="Sundar S."/>
            <person name="Vanaerschot M."/>
            <person name="Hertz-Fowler C."/>
            <person name="Dujardin J.C."/>
            <person name="Berriman M."/>
        </authorList>
    </citation>
    <scope>NUCLEOTIDE SEQUENCE [LARGE SCALE GENOMIC DNA]</scope>
    <source>
        <strain evidence="1 2">BPK282A1</strain>
    </source>
</reference>
<dbReference type="GeneID" id="13389466"/>
<dbReference type="EMBL" id="FR799618">
    <property type="protein sequence ID" value="CBZ36603.1"/>
    <property type="molecule type" value="Genomic_DNA"/>
</dbReference>
<dbReference type="VEuPathDB" id="TriTrypDB:LdBPK_312030.1"/>
<evidence type="ECO:0000313" key="1">
    <source>
        <dbReference type="EMBL" id="CBZ36603.1"/>
    </source>
</evidence>
<evidence type="ECO:0000313" key="2">
    <source>
        <dbReference type="Proteomes" id="UP000008980"/>
    </source>
</evidence>
<proteinExistence type="predicted"/>
<sequence length="67" mass="7675">MPSSHACLRQSAPLLTQPLAGAWLITGELFQNHPPYAPRRIARVSFCSRGKRHRRCTHQHIRPPPRL</sequence>
<organism evidence="1 2">
    <name type="scientific">Leishmania donovani</name>
    <dbReference type="NCBI Taxonomy" id="5661"/>
    <lineage>
        <taxon>Eukaryota</taxon>
        <taxon>Discoba</taxon>
        <taxon>Euglenozoa</taxon>
        <taxon>Kinetoplastea</taxon>
        <taxon>Metakinetoplastina</taxon>
        <taxon>Trypanosomatida</taxon>
        <taxon>Trypanosomatidae</taxon>
        <taxon>Leishmaniinae</taxon>
        <taxon>Leishmania</taxon>
    </lineage>
</organism>
<name>E9BMX5_LEIDO</name>
<dbReference type="Proteomes" id="UP000008980">
    <property type="component" value="Chromosome 31"/>
</dbReference>
<dbReference type="AlphaFoldDB" id="E9BMX5"/>
<dbReference type="RefSeq" id="XP_003863292.1">
    <property type="nucleotide sequence ID" value="XM_003863244.1"/>
</dbReference>
<accession>E9BMX5</accession>
<dbReference type="KEGG" id="ldo:LDBPK_312030"/>
<gene>
    <name evidence="1" type="ORF">LDBPK_312030</name>
</gene>
<reference evidence="2" key="2">
    <citation type="submission" date="2011-02" db="EMBL/GenBank/DDBJ databases">
        <title>Whole genome sequencing of Leishmania donovani clinical lines reveals dynamic variation related to drug resistance.</title>
        <authorList>
            <person name="Downing T."/>
            <person name="Imamura H."/>
            <person name="Sanders M."/>
            <person name="Decuypere S."/>
            <person name="Hertz-Fowler C."/>
            <person name="Clark T.G."/>
            <person name="Rijal S."/>
            <person name="Sundar S."/>
            <person name="Quail M.A."/>
            <person name="De Doncker S."/>
            <person name="Maes I."/>
            <person name="Vanaerschot M."/>
            <person name="Stark O."/>
            <person name="Schonian G."/>
            <person name="Dujardin J.C."/>
            <person name="Berriman M."/>
        </authorList>
    </citation>
    <scope>NUCLEOTIDE SEQUENCE [LARGE SCALE GENOMIC DNA]</scope>
    <source>
        <strain evidence="2">BPK282A1</strain>
    </source>
</reference>